<evidence type="ECO:0000256" key="5">
    <source>
        <dbReference type="ARBA" id="ARBA00023242"/>
    </source>
</evidence>
<dbReference type="EMBL" id="HBUF01197592">
    <property type="protein sequence ID" value="CAG6660650.1"/>
    <property type="molecule type" value="Transcribed_RNA"/>
</dbReference>
<dbReference type="InterPro" id="IPR023179">
    <property type="entry name" value="GTP-bd_ortho_bundle_sf"/>
</dbReference>
<reference evidence="11" key="1">
    <citation type="submission" date="2021-05" db="EMBL/GenBank/DDBJ databases">
        <authorList>
            <person name="Alioto T."/>
            <person name="Alioto T."/>
            <person name="Gomez Garrido J."/>
        </authorList>
    </citation>
    <scope>NUCLEOTIDE SEQUENCE</scope>
</reference>
<dbReference type="SUPFAM" id="SSF52540">
    <property type="entry name" value="P-loop containing nucleoside triphosphate hydrolases"/>
    <property type="match status" value="1"/>
</dbReference>
<feature type="compositionally biased region" description="Basic residues" evidence="9">
    <location>
        <begin position="524"/>
        <end position="535"/>
    </location>
</feature>
<dbReference type="GO" id="GO:0051239">
    <property type="term" value="P:regulation of multicellular organismal process"/>
    <property type="evidence" value="ECO:0007669"/>
    <property type="project" value="UniProtKB-ARBA"/>
</dbReference>
<feature type="coiled-coil region" evidence="8">
    <location>
        <begin position="57"/>
        <end position="121"/>
    </location>
</feature>
<evidence type="ECO:0000256" key="2">
    <source>
        <dbReference type="ARBA" id="ARBA00022741"/>
    </source>
</evidence>
<dbReference type="CDD" id="cd04178">
    <property type="entry name" value="Nucleostemin_like"/>
    <property type="match status" value="1"/>
</dbReference>
<evidence type="ECO:0000256" key="1">
    <source>
        <dbReference type="ARBA" id="ARBA00004604"/>
    </source>
</evidence>
<dbReference type="EMBL" id="HBUF01197593">
    <property type="protein sequence ID" value="CAG6660652.1"/>
    <property type="molecule type" value="Transcribed_RNA"/>
</dbReference>
<organism evidence="11">
    <name type="scientific">Cacopsylla melanoneura</name>
    <dbReference type="NCBI Taxonomy" id="428564"/>
    <lineage>
        <taxon>Eukaryota</taxon>
        <taxon>Metazoa</taxon>
        <taxon>Ecdysozoa</taxon>
        <taxon>Arthropoda</taxon>
        <taxon>Hexapoda</taxon>
        <taxon>Insecta</taxon>
        <taxon>Pterygota</taxon>
        <taxon>Neoptera</taxon>
        <taxon>Paraneoptera</taxon>
        <taxon>Hemiptera</taxon>
        <taxon>Sternorrhyncha</taxon>
        <taxon>Psylloidea</taxon>
        <taxon>Psyllidae</taxon>
        <taxon>Psyllinae</taxon>
        <taxon>Cacopsylla</taxon>
    </lineage>
</organism>
<name>A0A8D8WJM1_9HEMI</name>
<evidence type="ECO:0000256" key="6">
    <source>
        <dbReference type="ARBA" id="ARBA00059892"/>
    </source>
</evidence>
<keyword evidence="3 8" id="KW-0175">Coiled coil</keyword>
<dbReference type="InterPro" id="IPR050755">
    <property type="entry name" value="TRAFAC_YlqF/YawG_RiboMat"/>
</dbReference>
<feature type="region of interest" description="Disordered" evidence="9">
    <location>
        <begin position="478"/>
        <end position="548"/>
    </location>
</feature>
<evidence type="ECO:0000256" key="8">
    <source>
        <dbReference type="SAM" id="Coils"/>
    </source>
</evidence>
<evidence type="ECO:0000259" key="10">
    <source>
        <dbReference type="PROSITE" id="PS51721"/>
    </source>
</evidence>
<dbReference type="InterPro" id="IPR027417">
    <property type="entry name" value="P-loop_NTPase"/>
</dbReference>
<keyword evidence="2" id="KW-0547">Nucleotide-binding</keyword>
<dbReference type="FunFam" id="3.40.50.300:FF:000571">
    <property type="entry name" value="Guanine nucleotide-binding protein-like NSN1"/>
    <property type="match status" value="1"/>
</dbReference>
<keyword evidence="5" id="KW-0539">Nucleus</keyword>
<dbReference type="PANTHER" id="PTHR11089:SF30">
    <property type="entry name" value="GUANINE NUCLEOTIDE-BINDING PROTEIN-LIKE 3 HOMOLOG"/>
    <property type="match status" value="1"/>
</dbReference>
<sequence>MAKLCLKKPSKRLKLRTKYKVEKKVREHNRKLRRVAKKNPKSKKSKKIIIPSICPFKEELLKEAEAYKEHKKQEQIKKREQLIQDRASKKEEEKETLEQVLKLAEMKQRMHKDNKEELEDSVDVKKFKNMKTQSLYKEFKKVVEAADVILEVVDARDPMGTRCKVAEDLVVGTPGKKLVIVINKADLVPRANLEAWLKYFRRGFPTVPFKASTQAQGGHLGHRKMLKFKGAEKSERDMKAINVSSCVGAELLMTLLGNYTRNKDIKTSITVGIVGLPNVGKSSLINSLKRARACNVGSEPGVTRSLQEIQLDSKVKLLDSPGIVFASGNDVNAILKNTVSVSQIEDPLPPATAILMKASKEQMKELYHVTEYNSPREFFYYFAKRLGRVKKGGVPDVEVAAKCLIKDWNSGRIRYFTQPPENPDATAHVSATIVSSALASSVPEFDINAYEAMETEVFNSLEHQDNISRKKSISAALPVVLNSTPDAPPPASDEEEEEEEQDMETEQPGGEDQVEIDASQDTKKKGKLRWRKKKVPAGGKDQEEKIVLQPGVVQLKRLQKDTNKKNRKKEARKERLQSTLCTGLDNINFSISGGGGDDYDFATDFK</sequence>
<dbReference type="PROSITE" id="PS51721">
    <property type="entry name" value="G_CP"/>
    <property type="match status" value="1"/>
</dbReference>
<dbReference type="PANTHER" id="PTHR11089">
    <property type="entry name" value="GTP-BINDING PROTEIN-RELATED"/>
    <property type="match status" value="1"/>
</dbReference>
<dbReference type="GO" id="GO:0050793">
    <property type="term" value="P:regulation of developmental process"/>
    <property type="evidence" value="ECO:0007669"/>
    <property type="project" value="UniProtKB-ARBA"/>
</dbReference>
<dbReference type="PRINTS" id="PR00326">
    <property type="entry name" value="GTP1OBG"/>
</dbReference>
<accession>A0A8D8WJM1</accession>
<dbReference type="GO" id="GO:0005525">
    <property type="term" value="F:GTP binding"/>
    <property type="evidence" value="ECO:0007669"/>
    <property type="project" value="UniProtKB-KW"/>
</dbReference>
<evidence type="ECO:0000256" key="7">
    <source>
        <dbReference type="ARBA" id="ARBA00069022"/>
    </source>
</evidence>
<dbReference type="FunFam" id="1.10.1580.10:FF:000002">
    <property type="entry name" value="Guanine nucleotide-binding protein-like 3 (nucleolar)-like"/>
    <property type="match status" value="1"/>
</dbReference>
<evidence type="ECO:0000256" key="3">
    <source>
        <dbReference type="ARBA" id="ARBA00023054"/>
    </source>
</evidence>
<comment type="subcellular location">
    <subcellularLocation>
        <location evidence="1">Nucleus</location>
        <location evidence="1">Nucleolus</location>
    </subcellularLocation>
</comment>
<dbReference type="InterPro" id="IPR006073">
    <property type="entry name" value="GTP-bd"/>
</dbReference>
<evidence type="ECO:0000313" key="11">
    <source>
        <dbReference type="EMBL" id="CAG6660650.1"/>
    </source>
</evidence>
<dbReference type="InterPro" id="IPR030378">
    <property type="entry name" value="G_CP_dom"/>
</dbReference>
<evidence type="ECO:0000256" key="9">
    <source>
        <dbReference type="SAM" id="MobiDB-lite"/>
    </source>
</evidence>
<feature type="compositionally biased region" description="Acidic residues" evidence="9">
    <location>
        <begin position="492"/>
        <end position="505"/>
    </location>
</feature>
<feature type="domain" description="CP-type G" evidence="10">
    <location>
        <begin position="136"/>
        <end position="326"/>
    </location>
</feature>
<protein>
    <recommendedName>
        <fullName evidence="7">Guanine nucleotide-binding protein-like 3 homolog</fullName>
    </recommendedName>
</protein>
<comment type="function">
    <text evidence="6">May play a role in regulating cellular proliferation.</text>
</comment>
<dbReference type="Gene3D" id="1.10.1580.10">
    <property type="match status" value="1"/>
</dbReference>
<keyword evidence="4" id="KW-0342">GTP-binding</keyword>
<evidence type="ECO:0000256" key="4">
    <source>
        <dbReference type="ARBA" id="ARBA00023134"/>
    </source>
</evidence>
<proteinExistence type="predicted"/>
<dbReference type="Pfam" id="PF01926">
    <property type="entry name" value="MMR_HSR1"/>
    <property type="match status" value="1"/>
</dbReference>
<dbReference type="AlphaFoldDB" id="A0A8D8WJM1"/>
<dbReference type="Gene3D" id="3.40.50.300">
    <property type="entry name" value="P-loop containing nucleotide triphosphate hydrolases"/>
    <property type="match status" value="1"/>
</dbReference>
<dbReference type="Pfam" id="PF08701">
    <property type="entry name" value="GN3L_Grn1"/>
    <property type="match status" value="1"/>
</dbReference>
<dbReference type="InterPro" id="IPR014813">
    <property type="entry name" value="Gnl3_N_dom"/>
</dbReference>
<dbReference type="GO" id="GO:0005730">
    <property type="term" value="C:nucleolus"/>
    <property type="evidence" value="ECO:0007669"/>
    <property type="project" value="UniProtKB-SubCell"/>
</dbReference>